<feature type="non-terminal residue" evidence="4">
    <location>
        <position position="1"/>
    </location>
</feature>
<comment type="caution">
    <text evidence="4">The sequence shown here is derived from an EMBL/GenBank/DDBJ whole genome shotgun (WGS) entry which is preliminary data.</text>
</comment>
<dbReference type="SUPFAM" id="SSF56672">
    <property type="entry name" value="DNA/RNA polymerases"/>
    <property type="match status" value="1"/>
</dbReference>
<evidence type="ECO:0000313" key="5">
    <source>
        <dbReference type="Proteomes" id="UP001281003"/>
    </source>
</evidence>
<accession>A0AAE0PKP6</accession>
<dbReference type="InterPro" id="IPR043502">
    <property type="entry name" value="DNA/RNA_pol_sf"/>
</dbReference>
<reference evidence="4" key="1">
    <citation type="journal article" date="2023" name="Mol. Phylogenet. Evol.">
        <title>Genome-scale phylogeny and comparative genomics of the fungal order Sordariales.</title>
        <authorList>
            <person name="Hensen N."/>
            <person name="Bonometti L."/>
            <person name="Westerberg I."/>
            <person name="Brannstrom I.O."/>
            <person name="Guillou S."/>
            <person name="Cros-Aarteil S."/>
            <person name="Calhoun S."/>
            <person name="Haridas S."/>
            <person name="Kuo A."/>
            <person name="Mondo S."/>
            <person name="Pangilinan J."/>
            <person name="Riley R."/>
            <person name="LaButti K."/>
            <person name="Andreopoulos B."/>
            <person name="Lipzen A."/>
            <person name="Chen C."/>
            <person name="Yan M."/>
            <person name="Daum C."/>
            <person name="Ng V."/>
            <person name="Clum A."/>
            <person name="Steindorff A."/>
            <person name="Ohm R.A."/>
            <person name="Martin F."/>
            <person name="Silar P."/>
            <person name="Natvig D.O."/>
            <person name="Lalanne C."/>
            <person name="Gautier V."/>
            <person name="Ament-Velasquez S.L."/>
            <person name="Kruys A."/>
            <person name="Hutchinson M.I."/>
            <person name="Powell A.J."/>
            <person name="Barry K."/>
            <person name="Miller A.N."/>
            <person name="Grigoriev I.V."/>
            <person name="Debuchy R."/>
            <person name="Gladieux P."/>
            <person name="Hiltunen Thoren M."/>
            <person name="Johannesson H."/>
        </authorList>
    </citation>
    <scope>NUCLEOTIDE SEQUENCE</scope>
    <source>
        <strain evidence="4">FGSC 1904</strain>
    </source>
</reference>
<feature type="transmembrane region" description="Helical" evidence="3">
    <location>
        <begin position="80"/>
        <end position="98"/>
    </location>
</feature>
<organism evidence="4 5">
    <name type="scientific">Sordaria brevicollis</name>
    <dbReference type="NCBI Taxonomy" id="83679"/>
    <lineage>
        <taxon>Eukaryota</taxon>
        <taxon>Fungi</taxon>
        <taxon>Dikarya</taxon>
        <taxon>Ascomycota</taxon>
        <taxon>Pezizomycotina</taxon>
        <taxon>Sordariomycetes</taxon>
        <taxon>Sordariomycetidae</taxon>
        <taxon>Sordariales</taxon>
        <taxon>Sordariaceae</taxon>
        <taxon>Sordaria</taxon>
    </lineage>
</organism>
<gene>
    <name evidence="4" type="ORF">B0T20DRAFT_347220</name>
</gene>
<evidence type="ECO:0000256" key="1">
    <source>
        <dbReference type="ARBA" id="ARBA00004173"/>
    </source>
</evidence>
<keyword evidence="3" id="KW-0812">Transmembrane</keyword>
<proteinExistence type="predicted"/>
<dbReference type="EMBL" id="JAUTDP010000002">
    <property type="protein sequence ID" value="KAK3401644.1"/>
    <property type="molecule type" value="Genomic_DNA"/>
</dbReference>
<dbReference type="AlphaFoldDB" id="A0AAE0PKP6"/>
<feature type="transmembrane region" description="Helical" evidence="3">
    <location>
        <begin position="40"/>
        <end position="60"/>
    </location>
</feature>
<reference evidence="4" key="2">
    <citation type="submission" date="2023-07" db="EMBL/GenBank/DDBJ databases">
        <authorList>
            <consortium name="Lawrence Berkeley National Laboratory"/>
            <person name="Haridas S."/>
            <person name="Hensen N."/>
            <person name="Bonometti L."/>
            <person name="Westerberg I."/>
            <person name="Brannstrom I.O."/>
            <person name="Guillou S."/>
            <person name="Cros-Aarteil S."/>
            <person name="Calhoun S."/>
            <person name="Kuo A."/>
            <person name="Mondo S."/>
            <person name="Pangilinan J."/>
            <person name="Riley R."/>
            <person name="LaButti K."/>
            <person name="Andreopoulos B."/>
            <person name="Lipzen A."/>
            <person name="Chen C."/>
            <person name="Yanf M."/>
            <person name="Daum C."/>
            <person name="Ng V."/>
            <person name="Clum A."/>
            <person name="Steindorff A."/>
            <person name="Ohm R."/>
            <person name="Martin F."/>
            <person name="Silar P."/>
            <person name="Natvig D."/>
            <person name="Lalanne C."/>
            <person name="Gautier V."/>
            <person name="Ament-velasquez S.L."/>
            <person name="Kruys A."/>
            <person name="Hutchinson M.I."/>
            <person name="Powell A.J."/>
            <person name="Barry K."/>
            <person name="Miller A.N."/>
            <person name="Grigoriev I.V."/>
            <person name="Debuchy R."/>
            <person name="Gladieux P."/>
            <person name="Thoren M.H."/>
            <person name="Johannesson H."/>
        </authorList>
    </citation>
    <scope>NUCLEOTIDE SEQUENCE</scope>
    <source>
        <strain evidence="4">FGSC 1904</strain>
    </source>
</reference>
<name>A0AAE0PKP6_SORBR</name>
<keyword evidence="2" id="KW-0496">Mitochondrion</keyword>
<evidence type="ECO:0000256" key="2">
    <source>
        <dbReference type="ARBA" id="ARBA00023128"/>
    </source>
</evidence>
<comment type="subcellular location">
    <subcellularLocation>
        <location evidence="1">Mitochondrion</location>
    </subcellularLocation>
</comment>
<keyword evidence="5" id="KW-1185">Reference proteome</keyword>
<evidence type="ECO:0000256" key="3">
    <source>
        <dbReference type="SAM" id="Phobius"/>
    </source>
</evidence>
<sequence>IYIDNIIIFFNILKDYLQYFDKIFGLFAFYNLTLLLKKNYIIYLNVKLLGFYVNILKLFIIEEKLEAFWNLIFPKTLKSLEIYIGGFKFIYYLILYYGKISELL</sequence>
<dbReference type="Proteomes" id="UP001281003">
    <property type="component" value="Unassembled WGS sequence"/>
</dbReference>
<dbReference type="GO" id="GO:0005739">
    <property type="term" value="C:mitochondrion"/>
    <property type="evidence" value="ECO:0007669"/>
    <property type="project" value="UniProtKB-SubCell"/>
</dbReference>
<keyword evidence="3" id="KW-0472">Membrane</keyword>
<keyword evidence="3" id="KW-1133">Transmembrane helix</keyword>
<protein>
    <submittedName>
        <fullName evidence="4">Uncharacterized protein</fullName>
    </submittedName>
</protein>
<evidence type="ECO:0000313" key="4">
    <source>
        <dbReference type="EMBL" id="KAK3401644.1"/>
    </source>
</evidence>